<name>A0ABD0L0S5_9CAEN</name>
<comment type="caution">
    <text evidence="1">The sequence shown here is derived from an EMBL/GenBank/DDBJ whole genome shotgun (WGS) entry which is preliminary data.</text>
</comment>
<feature type="non-terminal residue" evidence="1">
    <location>
        <position position="93"/>
    </location>
</feature>
<evidence type="ECO:0000313" key="2">
    <source>
        <dbReference type="Proteomes" id="UP001519460"/>
    </source>
</evidence>
<reference evidence="1 2" key="1">
    <citation type="journal article" date="2023" name="Sci. Data">
        <title>Genome assembly of the Korean intertidal mud-creeper Batillaria attramentaria.</title>
        <authorList>
            <person name="Patra A.K."/>
            <person name="Ho P.T."/>
            <person name="Jun S."/>
            <person name="Lee S.J."/>
            <person name="Kim Y."/>
            <person name="Won Y.J."/>
        </authorList>
    </citation>
    <scope>NUCLEOTIDE SEQUENCE [LARGE SCALE GENOMIC DNA]</scope>
    <source>
        <strain evidence="1">Wonlab-2016</strain>
    </source>
</reference>
<evidence type="ECO:0000313" key="1">
    <source>
        <dbReference type="EMBL" id="KAK7493024.1"/>
    </source>
</evidence>
<proteinExistence type="predicted"/>
<sequence>VLAPPLPVCGAAQRARKGGTSGAATHLSRPRYVINHTYLAIHMFPPYQIDQGMRAVARSVLQDRDPSNAAAVVKFRSGLQRTGFRVELNSYNT</sequence>
<gene>
    <name evidence="1" type="ORF">BaRGS_00015754</name>
</gene>
<dbReference type="AlphaFoldDB" id="A0ABD0L0S5"/>
<feature type="non-terminal residue" evidence="1">
    <location>
        <position position="1"/>
    </location>
</feature>
<protein>
    <submittedName>
        <fullName evidence="1">Uncharacterized protein</fullName>
    </submittedName>
</protein>
<dbReference type="EMBL" id="JACVVK020000097">
    <property type="protein sequence ID" value="KAK7493024.1"/>
    <property type="molecule type" value="Genomic_DNA"/>
</dbReference>
<keyword evidence="2" id="KW-1185">Reference proteome</keyword>
<organism evidence="1 2">
    <name type="scientific">Batillaria attramentaria</name>
    <dbReference type="NCBI Taxonomy" id="370345"/>
    <lineage>
        <taxon>Eukaryota</taxon>
        <taxon>Metazoa</taxon>
        <taxon>Spiralia</taxon>
        <taxon>Lophotrochozoa</taxon>
        <taxon>Mollusca</taxon>
        <taxon>Gastropoda</taxon>
        <taxon>Caenogastropoda</taxon>
        <taxon>Sorbeoconcha</taxon>
        <taxon>Cerithioidea</taxon>
        <taxon>Batillariidae</taxon>
        <taxon>Batillaria</taxon>
    </lineage>
</organism>
<accession>A0ABD0L0S5</accession>
<dbReference type="Proteomes" id="UP001519460">
    <property type="component" value="Unassembled WGS sequence"/>
</dbReference>